<gene>
    <name evidence="3" type="ORF">BDU57DRAFT_558969</name>
</gene>
<feature type="domain" description="ATPase AAA-type core" evidence="2">
    <location>
        <begin position="230"/>
        <end position="357"/>
    </location>
</feature>
<dbReference type="Proteomes" id="UP000800096">
    <property type="component" value="Unassembled WGS sequence"/>
</dbReference>
<dbReference type="PANTHER" id="PTHR23077:SF132">
    <property type="entry name" value="ATP-DEPENDENT ZN PROTEASE"/>
    <property type="match status" value="1"/>
</dbReference>
<dbReference type="GO" id="GO:0042254">
    <property type="term" value="P:ribosome biogenesis"/>
    <property type="evidence" value="ECO:0007669"/>
    <property type="project" value="TreeGrafter"/>
</dbReference>
<dbReference type="OrthoDB" id="2115716at2759"/>
<dbReference type="GO" id="GO:0003723">
    <property type="term" value="F:RNA binding"/>
    <property type="evidence" value="ECO:0007669"/>
    <property type="project" value="TreeGrafter"/>
</dbReference>
<feature type="compositionally biased region" description="Acidic residues" evidence="1">
    <location>
        <begin position="443"/>
        <end position="454"/>
    </location>
</feature>
<name>A0A6A5QJ44_AMPQU</name>
<dbReference type="EMBL" id="ML979138">
    <property type="protein sequence ID" value="KAF1914077.1"/>
    <property type="molecule type" value="Genomic_DNA"/>
</dbReference>
<dbReference type="InterPro" id="IPR050168">
    <property type="entry name" value="AAA_ATPase_domain"/>
</dbReference>
<dbReference type="InterPro" id="IPR003959">
    <property type="entry name" value="ATPase_AAA_core"/>
</dbReference>
<dbReference type="GO" id="GO:0005524">
    <property type="term" value="F:ATP binding"/>
    <property type="evidence" value="ECO:0007669"/>
    <property type="project" value="InterPro"/>
</dbReference>
<keyword evidence="4" id="KW-1185">Reference proteome</keyword>
<proteinExistence type="predicted"/>
<dbReference type="GO" id="GO:1990275">
    <property type="term" value="F:preribosome binding"/>
    <property type="evidence" value="ECO:0007669"/>
    <property type="project" value="TreeGrafter"/>
</dbReference>
<dbReference type="CDD" id="cd19481">
    <property type="entry name" value="RecA-like_protease"/>
    <property type="match status" value="1"/>
</dbReference>
<organism evidence="3 4">
    <name type="scientific">Ampelomyces quisqualis</name>
    <name type="common">Powdery mildew agent</name>
    <dbReference type="NCBI Taxonomy" id="50730"/>
    <lineage>
        <taxon>Eukaryota</taxon>
        <taxon>Fungi</taxon>
        <taxon>Dikarya</taxon>
        <taxon>Ascomycota</taxon>
        <taxon>Pezizomycotina</taxon>
        <taxon>Dothideomycetes</taxon>
        <taxon>Pleosporomycetidae</taxon>
        <taxon>Pleosporales</taxon>
        <taxon>Pleosporineae</taxon>
        <taxon>Phaeosphaeriaceae</taxon>
        <taxon>Ampelomyces</taxon>
    </lineage>
</organism>
<dbReference type="FunFam" id="3.40.50.300:FF:002838">
    <property type="entry name" value="Uncharacterized ATPase YjoB"/>
    <property type="match status" value="1"/>
</dbReference>
<evidence type="ECO:0000256" key="1">
    <source>
        <dbReference type="SAM" id="MobiDB-lite"/>
    </source>
</evidence>
<dbReference type="PANTHER" id="PTHR23077">
    <property type="entry name" value="AAA-FAMILY ATPASE"/>
    <property type="match status" value="1"/>
</dbReference>
<keyword evidence="3" id="KW-0378">Hydrolase</keyword>
<evidence type="ECO:0000259" key="2">
    <source>
        <dbReference type="Pfam" id="PF00004"/>
    </source>
</evidence>
<protein>
    <submittedName>
        <fullName evidence="3">P-loop containing nucleoside triphosphate hydrolase protein</fullName>
    </submittedName>
</protein>
<evidence type="ECO:0000313" key="3">
    <source>
        <dbReference type="EMBL" id="KAF1914077.1"/>
    </source>
</evidence>
<feature type="region of interest" description="Disordered" evidence="1">
    <location>
        <begin position="422"/>
        <end position="459"/>
    </location>
</feature>
<dbReference type="InterPro" id="IPR027417">
    <property type="entry name" value="P-loop_NTPase"/>
</dbReference>
<accession>A0A6A5QJ44</accession>
<dbReference type="SUPFAM" id="SSF52540">
    <property type="entry name" value="P-loop containing nucleoside triphosphate hydrolases"/>
    <property type="match status" value="1"/>
</dbReference>
<reference evidence="3" key="1">
    <citation type="journal article" date="2020" name="Stud. Mycol.">
        <title>101 Dothideomycetes genomes: a test case for predicting lifestyles and emergence of pathogens.</title>
        <authorList>
            <person name="Haridas S."/>
            <person name="Albert R."/>
            <person name="Binder M."/>
            <person name="Bloem J."/>
            <person name="Labutti K."/>
            <person name="Salamov A."/>
            <person name="Andreopoulos B."/>
            <person name="Baker S."/>
            <person name="Barry K."/>
            <person name="Bills G."/>
            <person name="Bluhm B."/>
            <person name="Cannon C."/>
            <person name="Castanera R."/>
            <person name="Culley D."/>
            <person name="Daum C."/>
            <person name="Ezra D."/>
            <person name="Gonzalez J."/>
            <person name="Henrissat B."/>
            <person name="Kuo A."/>
            <person name="Liang C."/>
            <person name="Lipzen A."/>
            <person name="Lutzoni F."/>
            <person name="Magnuson J."/>
            <person name="Mondo S."/>
            <person name="Nolan M."/>
            <person name="Ohm R."/>
            <person name="Pangilinan J."/>
            <person name="Park H.-J."/>
            <person name="Ramirez L."/>
            <person name="Alfaro M."/>
            <person name="Sun H."/>
            <person name="Tritt A."/>
            <person name="Yoshinaga Y."/>
            <person name="Zwiers L.-H."/>
            <person name="Turgeon B."/>
            <person name="Goodwin S."/>
            <person name="Spatafora J."/>
            <person name="Crous P."/>
            <person name="Grigoriev I."/>
        </authorList>
    </citation>
    <scope>NUCLEOTIDE SEQUENCE</scope>
    <source>
        <strain evidence="3">HMLAC05119</strain>
    </source>
</reference>
<dbReference type="Pfam" id="PF00004">
    <property type="entry name" value="AAA"/>
    <property type="match status" value="1"/>
</dbReference>
<dbReference type="GO" id="GO:0005634">
    <property type="term" value="C:nucleus"/>
    <property type="evidence" value="ECO:0007669"/>
    <property type="project" value="TreeGrafter"/>
</dbReference>
<dbReference type="Gene3D" id="3.40.50.300">
    <property type="entry name" value="P-loop containing nucleotide triphosphate hydrolases"/>
    <property type="match status" value="1"/>
</dbReference>
<sequence length="508" mass="57428">MTGHSLTVQSSEDQTGREYFHHSAAQRVNTDVVLTEALRKQYPHLELVVVPVGMVNLLAYASAGYAKATPLEDAVRDPVYGVGVKWRSFTPPYRRIGGGDGAFVEAVLFGKFMYRWKDQEAILYVADGRDGVMPYSSRNHYILTTNEHKVDELIKLAATWGSQLHDEVWVFDSGYWQKSAELYNSIMKAEWSNVILDEDMKKALIADVTNFFDGQRTYQDLKVPWKRGVIYYGPPGNGKTISIKATMHTLYQRGVAEGDSRLKVPTLYVRTLASYGGPEFALRLIFSKARQEAPCYLVFEDLDSIVSDNVRSYFLNEVDGLTSNDGIMMVGSTNHLDRLDPGIAKRPSRFDRKYFFPNPNFDQRVQYAQFWQRKLESNKDVAFPDALCNKIAGITDKFSFAYMQEAFVATLLAIAVRGGKDADSRWSGPHDPLTSTMQTTPGGDDDDDDDDNDNDNDRDMDKLELWIEIQKQVKILREEMAGRLEYGWGSRVAGPAWGRSAQSDAVQR</sequence>
<evidence type="ECO:0000313" key="4">
    <source>
        <dbReference type="Proteomes" id="UP000800096"/>
    </source>
</evidence>
<dbReference type="AlphaFoldDB" id="A0A6A5QJ44"/>
<dbReference type="GO" id="GO:0016887">
    <property type="term" value="F:ATP hydrolysis activity"/>
    <property type="evidence" value="ECO:0007669"/>
    <property type="project" value="InterPro"/>
</dbReference>